<accession>C5K6Z6</accession>
<organism evidence="2">
    <name type="scientific">Perkinsus marinus (strain ATCC 50983 / TXsc)</name>
    <dbReference type="NCBI Taxonomy" id="423536"/>
    <lineage>
        <taxon>Eukaryota</taxon>
        <taxon>Sar</taxon>
        <taxon>Alveolata</taxon>
        <taxon>Perkinsozoa</taxon>
        <taxon>Perkinsea</taxon>
        <taxon>Perkinsida</taxon>
        <taxon>Perkinsidae</taxon>
        <taxon>Perkinsus</taxon>
    </lineage>
</organism>
<evidence type="ECO:0000313" key="1">
    <source>
        <dbReference type="EMBL" id="EER19747.1"/>
    </source>
</evidence>
<dbReference type="RefSeq" id="XP_002787951.1">
    <property type="nucleotide sequence ID" value="XM_002787905.1"/>
</dbReference>
<feature type="non-terminal residue" evidence="1">
    <location>
        <position position="1"/>
    </location>
</feature>
<reference evidence="1 2" key="1">
    <citation type="submission" date="2008-07" db="EMBL/GenBank/DDBJ databases">
        <authorList>
            <person name="El-Sayed N."/>
            <person name="Caler E."/>
            <person name="Inman J."/>
            <person name="Amedeo P."/>
            <person name="Hass B."/>
            <person name="Wortman J."/>
        </authorList>
    </citation>
    <scope>NUCLEOTIDE SEQUENCE [LARGE SCALE GENOMIC DNA]</scope>
    <source>
        <strain evidence="2">ATCC 50983 / TXsc</strain>
    </source>
</reference>
<dbReference type="GeneID" id="9057930"/>
<gene>
    <name evidence="1" type="ORF">Pmar_PMAR008993</name>
</gene>
<evidence type="ECO:0000313" key="2">
    <source>
        <dbReference type="Proteomes" id="UP000007800"/>
    </source>
</evidence>
<proteinExistence type="predicted"/>
<dbReference type="Proteomes" id="UP000007800">
    <property type="component" value="Unassembled WGS sequence"/>
</dbReference>
<dbReference type="EMBL" id="GG671036">
    <property type="protein sequence ID" value="EER19747.1"/>
    <property type="molecule type" value="Genomic_DNA"/>
</dbReference>
<dbReference type="AlphaFoldDB" id="C5K6Z6"/>
<sequence>FIRGDLAESLVSHGAGNIVNTPSKIRVKLADGTERYMDKAWKCFVKQISKQGNTVWKLLTFILMNGIGKPGIIIGRNQFKILGFTVTRSILCNDDQHCVVDDEQAEDMSTLDEDLSVCCQHAHIAPEKTVKMESKTE</sequence>
<dbReference type="InParanoid" id="C5K6Z6"/>
<keyword evidence="2" id="KW-1185">Reference proteome</keyword>
<name>C5K6Z6_PERM5</name>
<protein>
    <submittedName>
        <fullName evidence="1">Uncharacterized protein</fullName>
    </submittedName>
</protein>